<dbReference type="SUPFAM" id="SSF56731">
    <property type="entry name" value="DNA primase core"/>
    <property type="match status" value="1"/>
</dbReference>
<evidence type="ECO:0000256" key="1">
    <source>
        <dbReference type="SAM" id="MobiDB-lite"/>
    </source>
</evidence>
<dbReference type="Proteomes" id="UP000056209">
    <property type="component" value="Unassembled WGS sequence"/>
</dbReference>
<comment type="caution">
    <text evidence="2">The sequence shown here is derived from an EMBL/GenBank/DDBJ whole genome shotgun (WGS) entry which is preliminary data.</text>
</comment>
<gene>
    <name evidence="2" type="ORF">DEIGR_320131</name>
</gene>
<accession>A0A117DPM8</accession>
<dbReference type="OrthoDB" id="5489962at2"/>
<name>A0A117DPM8_9DEIO</name>
<dbReference type="EMBL" id="BCMS01000004">
    <property type="protein sequence ID" value="GAQ23717.1"/>
    <property type="molecule type" value="Genomic_DNA"/>
</dbReference>
<keyword evidence="3" id="KW-1185">Reference proteome</keyword>
<protein>
    <recommendedName>
        <fullName evidence="4">Toprim domain-containing protein</fullName>
    </recommendedName>
</protein>
<feature type="region of interest" description="Disordered" evidence="1">
    <location>
        <begin position="27"/>
        <end position="46"/>
    </location>
</feature>
<evidence type="ECO:0008006" key="4">
    <source>
        <dbReference type="Google" id="ProtNLM"/>
    </source>
</evidence>
<evidence type="ECO:0000313" key="3">
    <source>
        <dbReference type="Proteomes" id="UP000056209"/>
    </source>
</evidence>
<dbReference type="AlphaFoldDB" id="A0A117DPM8"/>
<sequence>MSLTTAIDACDLRALIATHCGAPAARGLGTKGGTIHDPRPGMQEADPSFSVWRNRAGTWMWKKRGRNAGSGTAYTFLISLGFSGPDARAELLRFTGTPDQGFTPSTATEKPPVDVLALAQEALADLRAVTHRDAEALRRRLTPLHEDHPAAKDLARRGLWPPSELDVAALGNDLVFAVRGPTGRVVNFKRRVHGAARSKYSVMVPGHGTPAWCNPRYGQASRLLVIEGELNAAAAWRVIRELGLDFDVQGLPGTDTTPFLDGLDREVWVYADADESGERMRARIQDLAFRVGAPRVRQIPALAEGDFCDVLGRAGVLALADVLHAEQHQDVEPDSLALWPAQLEVQHAARLTPLLGVTQDYAGWPLMARS</sequence>
<reference evidence="3" key="1">
    <citation type="submission" date="2015-11" db="EMBL/GenBank/DDBJ databases">
        <title>Draft Genome Sequence of the Radioresistant Bacterium Deinococcus grandis, Isolated from Freshwater Fish in Japan.</title>
        <authorList>
            <person name="Satoh K."/>
            <person name="Onodera T."/>
            <person name="Omoso K."/>
            <person name="Takeda-Yano K."/>
            <person name="Katayama T."/>
            <person name="Oono Y."/>
            <person name="Narumi I."/>
        </authorList>
    </citation>
    <scope>NUCLEOTIDE SEQUENCE [LARGE SCALE GENOMIC DNA]</scope>
    <source>
        <strain evidence="3">ATCC 43672</strain>
    </source>
</reference>
<proteinExistence type="predicted"/>
<dbReference type="RefSeq" id="WP_058979767.1">
    <property type="nucleotide sequence ID" value="NZ_BCMS01000004.1"/>
</dbReference>
<organism evidence="2 3">
    <name type="scientific">Deinococcus grandis</name>
    <dbReference type="NCBI Taxonomy" id="57498"/>
    <lineage>
        <taxon>Bacteria</taxon>
        <taxon>Thermotogati</taxon>
        <taxon>Deinococcota</taxon>
        <taxon>Deinococci</taxon>
        <taxon>Deinococcales</taxon>
        <taxon>Deinococcaceae</taxon>
        <taxon>Deinococcus</taxon>
    </lineage>
</organism>
<evidence type="ECO:0000313" key="2">
    <source>
        <dbReference type="EMBL" id="GAQ23717.1"/>
    </source>
</evidence>